<dbReference type="Gene3D" id="3.30.450.20">
    <property type="entry name" value="PAS domain"/>
    <property type="match status" value="1"/>
</dbReference>
<dbReference type="PANTHER" id="PTHR44688:SF16">
    <property type="entry name" value="DNA-BINDING TRANSCRIPTIONAL ACTIVATOR DEVR_DOSR"/>
    <property type="match status" value="1"/>
</dbReference>
<dbReference type="Proteomes" id="UP000886740">
    <property type="component" value="Unassembled WGS sequence"/>
</dbReference>
<dbReference type="CDD" id="cd06170">
    <property type="entry name" value="LuxR_C_like"/>
    <property type="match status" value="1"/>
</dbReference>
<keyword evidence="3" id="KW-0804">Transcription</keyword>
<dbReference type="EMBL" id="DXEL01000046">
    <property type="protein sequence ID" value="HIX74663.1"/>
    <property type="molecule type" value="Genomic_DNA"/>
</dbReference>
<dbReference type="PROSITE" id="PS00622">
    <property type="entry name" value="HTH_LUXR_1"/>
    <property type="match status" value="1"/>
</dbReference>
<reference evidence="5" key="2">
    <citation type="submission" date="2021-04" db="EMBL/GenBank/DDBJ databases">
        <authorList>
            <person name="Gilroy R."/>
        </authorList>
    </citation>
    <scope>NUCLEOTIDE SEQUENCE</scope>
    <source>
        <strain evidence="5">ChiGjej6B6-14162</strain>
    </source>
</reference>
<evidence type="ECO:0000256" key="3">
    <source>
        <dbReference type="ARBA" id="ARBA00023163"/>
    </source>
</evidence>
<dbReference type="PRINTS" id="PR00038">
    <property type="entry name" value="HTHLUXR"/>
</dbReference>
<dbReference type="Pfam" id="PF00196">
    <property type="entry name" value="GerE"/>
    <property type="match status" value="1"/>
</dbReference>
<dbReference type="PROSITE" id="PS50043">
    <property type="entry name" value="HTH_LUXR_2"/>
    <property type="match status" value="1"/>
</dbReference>
<accession>A0A9D1X846</accession>
<dbReference type="Gene3D" id="1.10.10.10">
    <property type="entry name" value="Winged helix-like DNA-binding domain superfamily/Winged helix DNA-binding domain"/>
    <property type="match status" value="1"/>
</dbReference>
<comment type="caution">
    <text evidence="5">The sequence shown here is derived from an EMBL/GenBank/DDBJ whole genome shotgun (WGS) entry which is preliminary data.</text>
</comment>
<sequence>MDIAHQLSHELLRQDFVREQMAPDELDRYKMIACHYARVENALSVLSDMRSNTSYIYYGGFSKTLGLTKAGKTDEVCSIWEDEILKLAHPDDLKGKYLGELRFFHFIKRLPKERRFDFFLMDKLRMRDAAGHFLPVTHRLFYLPDTTSDNSLRLALCLYTPQLFEPQATSVAVNSLTGEMIELGDRDDSRLLSDREKQVLRLIDQGMTSKRVAEALVISINTVSRHRQAILEKLRVGNSIEACRVARALGII</sequence>
<dbReference type="InterPro" id="IPR036388">
    <property type="entry name" value="WH-like_DNA-bd_sf"/>
</dbReference>
<dbReference type="PANTHER" id="PTHR44688">
    <property type="entry name" value="DNA-BINDING TRANSCRIPTIONAL ACTIVATOR DEVR_DOSR"/>
    <property type="match status" value="1"/>
</dbReference>
<protein>
    <submittedName>
        <fullName evidence="5">LuxR C-terminal-related transcriptional regulator</fullName>
    </submittedName>
</protein>
<reference evidence="5" key="1">
    <citation type="journal article" date="2021" name="PeerJ">
        <title>Extensive microbial diversity within the chicken gut microbiome revealed by metagenomics and culture.</title>
        <authorList>
            <person name="Gilroy R."/>
            <person name="Ravi A."/>
            <person name="Getino M."/>
            <person name="Pursley I."/>
            <person name="Horton D.L."/>
            <person name="Alikhan N.F."/>
            <person name="Baker D."/>
            <person name="Gharbi K."/>
            <person name="Hall N."/>
            <person name="Watson M."/>
            <person name="Adriaenssens E.M."/>
            <person name="Foster-Nyarko E."/>
            <person name="Jarju S."/>
            <person name="Secka A."/>
            <person name="Antonio M."/>
            <person name="Oren A."/>
            <person name="Chaudhuri R.R."/>
            <person name="La Ragione R."/>
            <person name="Hildebrand F."/>
            <person name="Pallen M.J."/>
        </authorList>
    </citation>
    <scope>NUCLEOTIDE SEQUENCE</scope>
    <source>
        <strain evidence="5">ChiGjej6B6-14162</strain>
    </source>
</reference>
<dbReference type="InterPro" id="IPR000792">
    <property type="entry name" value="Tscrpt_reg_LuxR_C"/>
</dbReference>
<dbReference type="SMART" id="SM00421">
    <property type="entry name" value="HTH_LUXR"/>
    <property type="match status" value="1"/>
</dbReference>
<feature type="domain" description="HTH luxR-type" evidence="4">
    <location>
        <begin position="185"/>
        <end position="250"/>
    </location>
</feature>
<dbReference type="GO" id="GO:0006355">
    <property type="term" value="P:regulation of DNA-templated transcription"/>
    <property type="evidence" value="ECO:0007669"/>
    <property type="project" value="InterPro"/>
</dbReference>
<gene>
    <name evidence="5" type="ORF">H9977_06490</name>
</gene>
<evidence type="ECO:0000256" key="1">
    <source>
        <dbReference type="ARBA" id="ARBA00023015"/>
    </source>
</evidence>
<evidence type="ECO:0000313" key="6">
    <source>
        <dbReference type="Proteomes" id="UP000886740"/>
    </source>
</evidence>
<organism evidence="5 6">
    <name type="scientific">Candidatus Parabacteroides intestinipullorum</name>
    <dbReference type="NCBI Taxonomy" id="2838723"/>
    <lineage>
        <taxon>Bacteria</taxon>
        <taxon>Pseudomonadati</taxon>
        <taxon>Bacteroidota</taxon>
        <taxon>Bacteroidia</taxon>
        <taxon>Bacteroidales</taxon>
        <taxon>Tannerellaceae</taxon>
        <taxon>Parabacteroides</taxon>
    </lineage>
</organism>
<evidence type="ECO:0000259" key="4">
    <source>
        <dbReference type="PROSITE" id="PS50043"/>
    </source>
</evidence>
<proteinExistence type="predicted"/>
<dbReference type="SUPFAM" id="SSF46894">
    <property type="entry name" value="C-terminal effector domain of the bipartite response regulators"/>
    <property type="match status" value="1"/>
</dbReference>
<name>A0A9D1X846_9BACT</name>
<dbReference type="InterPro" id="IPR016032">
    <property type="entry name" value="Sig_transdc_resp-reg_C-effctor"/>
</dbReference>
<evidence type="ECO:0000256" key="2">
    <source>
        <dbReference type="ARBA" id="ARBA00023125"/>
    </source>
</evidence>
<evidence type="ECO:0000313" key="5">
    <source>
        <dbReference type="EMBL" id="HIX74663.1"/>
    </source>
</evidence>
<dbReference type="AlphaFoldDB" id="A0A9D1X846"/>
<keyword evidence="2" id="KW-0238">DNA-binding</keyword>
<keyword evidence="1" id="KW-0805">Transcription regulation</keyword>
<dbReference type="GO" id="GO:0003677">
    <property type="term" value="F:DNA binding"/>
    <property type="evidence" value="ECO:0007669"/>
    <property type="project" value="UniProtKB-KW"/>
</dbReference>